<evidence type="ECO:0000256" key="4">
    <source>
        <dbReference type="ARBA" id="ARBA00022989"/>
    </source>
</evidence>
<dbReference type="InterPro" id="IPR003856">
    <property type="entry name" value="LPS_length_determ_N"/>
</dbReference>
<keyword evidence="4 6" id="KW-1133">Transmembrane helix</keyword>
<dbReference type="PANTHER" id="PTHR32309">
    <property type="entry name" value="TYROSINE-PROTEIN KINASE"/>
    <property type="match status" value="1"/>
</dbReference>
<reference evidence="8 9" key="1">
    <citation type="submission" date="2017-04" db="EMBL/GenBank/DDBJ databases">
        <title>Unexpected and diverse lifestyles within the genus Limnohabitans.</title>
        <authorList>
            <person name="Kasalicky V."/>
            <person name="Mehrshad M."/>
            <person name="Andrei S.-A."/>
            <person name="Salcher M."/>
            <person name="Kratochvilova H."/>
            <person name="Simek K."/>
            <person name="Ghai R."/>
        </authorList>
    </citation>
    <scope>NUCLEOTIDE SEQUENCE [LARGE SCALE GENOMIC DNA]</scope>
    <source>
        <strain evidence="8 9">MWH-C5</strain>
    </source>
</reference>
<evidence type="ECO:0000313" key="8">
    <source>
        <dbReference type="EMBL" id="PUE59618.1"/>
    </source>
</evidence>
<dbReference type="Proteomes" id="UP000251341">
    <property type="component" value="Unassembled WGS sequence"/>
</dbReference>
<feature type="transmembrane region" description="Helical" evidence="6">
    <location>
        <begin position="27"/>
        <end position="47"/>
    </location>
</feature>
<evidence type="ECO:0000256" key="2">
    <source>
        <dbReference type="ARBA" id="ARBA00022475"/>
    </source>
</evidence>
<dbReference type="AlphaFoldDB" id="A0A315ES07"/>
<evidence type="ECO:0000259" key="7">
    <source>
        <dbReference type="Pfam" id="PF02706"/>
    </source>
</evidence>
<evidence type="ECO:0000256" key="6">
    <source>
        <dbReference type="SAM" id="Phobius"/>
    </source>
</evidence>
<name>A0A315ES07_9BURK</name>
<accession>A0A315ES07</accession>
<dbReference type="RefSeq" id="WP_108402178.1">
    <property type="nucleotide sequence ID" value="NZ_NESP01000001.1"/>
</dbReference>
<evidence type="ECO:0000256" key="1">
    <source>
        <dbReference type="ARBA" id="ARBA00004651"/>
    </source>
</evidence>
<evidence type="ECO:0000313" key="9">
    <source>
        <dbReference type="Proteomes" id="UP000251341"/>
    </source>
</evidence>
<proteinExistence type="predicted"/>
<dbReference type="GO" id="GO:0005886">
    <property type="term" value="C:plasma membrane"/>
    <property type="evidence" value="ECO:0007669"/>
    <property type="project" value="UniProtKB-SubCell"/>
</dbReference>
<keyword evidence="3 6" id="KW-0812">Transmembrane</keyword>
<keyword evidence="2" id="KW-1003">Cell membrane</keyword>
<dbReference type="InterPro" id="IPR050445">
    <property type="entry name" value="Bact_polysacc_biosynth/exp"/>
</dbReference>
<keyword evidence="5 6" id="KW-0472">Membrane</keyword>
<organism evidence="8 9">
    <name type="scientific">Limnohabitans curvus</name>
    <dbReference type="NCBI Taxonomy" id="323423"/>
    <lineage>
        <taxon>Bacteria</taxon>
        <taxon>Pseudomonadati</taxon>
        <taxon>Pseudomonadota</taxon>
        <taxon>Betaproteobacteria</taxon>
        <taxon>Burkholderiales</taxon>
        <taxon>Comamonadaceae</taxon>
        <taxon>Limnohabitans</taxon>
    </lineage>
</organism>
<comment type="caution">
    <text evidence="8">The sequence shown here is derived from an EMBL/GenBank/DDBJ whole genome shotgun (WGS) entry which is preliminary data.</text>
</comment>
<gene>
    <name evidence="8" type="ORF">B9Z44_08555</name>
</gene>
<dbReference type="EMBL" id="NESP01000001">
    <property type="protein sequence ID" value="PUE59618.1"/>
    <property type="molecule type" value="Genomic_DNA"/>
</dbReference>
<feature type="domain" description="Polysaccharide chain length determinant N-terminal" evidence="7">
    <location>
        <begin position="10"/>
        <end position="64"/>
    </location>
</feature>
<evidence type="ECO:0000256" key="3">
    <source>
        <dbReference type="ARBA" id="ARBA00022692"/>
    </source>
</evidence>
<protein>
    <recommendedName>
        <fullName evidence="7">Polysaccharide chain length determinant N-terminal domain-containing protein</fullName>
    </recommendedName>
</protein>
<evidence type="ECO:0000256" key="5">
    <source>
        <dbReference type="ARBA" id="ARBA00023136"/>
    </source>
</evidence>
<sequence length="284" mass="30905">MTEQAFEHDDEISLLDILVTLAESWKLLVFGPLIAGVLAGALSFLWPKTFESVAIVRLTEQELALINSAPVLDPLIEKFGLLPEFDGIQDDARQYLAKKLVGKSDKKTGLATITAAANTPERAQELGRAAMDALLKELLPKGKNKDQVEQQILSNERIIASSADAIDQLQKQIGKAGQNDAGLEVVMKYYASLTAEVAKKELENVELKKSLAVRGDEVYVQQASLPQRKVSSKPNLVVLSAVLTSCFALLMFVFVRKAWASAVQDAESASKLALIKQALGMRAN</sequence>
<keyword evidence="9" id="KW-1185">Reference proteome</keyword>
<dbReference type="GO" id="GO:0004713">
    <property type="term" value="F:protein tyrosine kinase activity"/>
    <property type="evidence" value="ECO:0007669"/>
    <property type="project" value="TreeGrafter"/>
</dbReference>
<feature type="transmembrane region" description="Helical" evidence="6">
    <location>
        <begin position="236"/>
        <end position="255"/>
    </location>
</feature>
<dbReference type="PANTHER" id="PTHR32309:SF13">
    <property type="entry name" value="FERRIC ENTEROBACTIN TRANSPORT PROTEIN FEPE"/>
    <property type="match status" value="1"/>
</dbReference>
<dbReference type="Pfam" id="PF02706">
    <property type="entry name" value="Wzz"/>
    <property type="match status" value="1"/>
</dbReference>
<comment type="subcellular location">
    <subcellularLocation>
        <location evidence="1">Cell membrane</location>
        <topology evidence="1">Multi-pass membrane protein</topology>
    </subcellularLocation>
</comment>